<dbReference type="InterPro" id="IPR028082">
    <property type="entry name" value="Peripla_BP_I"/>
</dbReference>
<dbReference type="Gene3D" id="3.40.50.2300">
    <property type="match status" value="2"/>
</dbReference>
<feature type="signal peptide" evidence="4">
    <location>
        <begin position="1"/>
        <end position="26"/>
    </location>
</feature>
<dbReference type="EMBL" id="BMGG01000006">
    <property type="protein sequence ID" value="GGC74499.1"/>
    <property type="molecule type" value="Genomic_DNA"/>
</dbReference>
<keyword evidence="2 4" id="KW-0732">Signal</keyword>
<keyword evidence="7" id="KW-1185">Reference proteome</keyword>
<reference evidence="6" key="1">
    <citation type="journal article" date="2014" name="Int. J. Syst. Evol. Microbiol.">
        <title>Complete genome sequence of Corynebacterium casei LMG S-19264T (=DSM 44701T), isolated from a smear-ripened cheese.</title>
        <authorList>
            <consortium name="US DOE Joint Genome Institute (JGI-PGF)"/>
            <person name="Walter F."/>
            <person name="Albersmeier A."/>
            <person name="Kalinowski J."/>
            <person name="Ruckert C."/>
        </authorList>
    </citation>
    <scope>NUCLEOTIDE SEQUENCE</scope>
    <source>
        <strain evidence="6">CGMCC 1.12919</strain>
    </source>
</reference>
<dbReference type="Proteomes" id="UP000637002">
    <property type="component" value="Unassembled WGS sequence"/>
</dbReference>
<evidence type="ECO:0000313" key="6">
    <source>
        <dbReference type="EMBL" id="GGC74499.1"/>
    </source>
</evidence>
<dbReference type="SUPFAM" id="SSF53822">
    <property type="entry name" value="Periplasmic binding protein-like I"/>
    <property type="match status" value="1"/>
</dbReference>
<dbReference type="CDD" id="cd06327">
    <property type="entry name" value="PBP1_SBP-like"/>
    <property type="match status" value="1"/>
</dbReference>
<name>A0A916XIJ1_9HYPH</name>
<dbReference type="Pfam" id="PF13458">
    <property type="entry name" value="Peripla_BP_6"/>
    <property type="match status" value="1"/>
</dbReference>
<keyword evidence="3" id="KW-0029">Amino-acid transport</keyword>
<evidence type="ECO:0000256" key="2">
    <source>
        <dbReference type="ARBA" id="ARBA00022729"/>
    </source>
</evidence>
<dbReference type="InterPro" id="IPR028081">
    <property type="entry name" value="Leu-bd"/>
</dbReference>
<feature type="domain" description="Leucine-binding protein" evidence="5">
    <location>
        <begin position="33"/>
        <end position="368"/>
    </location>
</feature>
<accession>A0A916XIJ1</accession>
<evidence type="ECO:0000256" key="3">
    <source>
        <dbReference type="ARBA" id="ARBA00022970"/>
    </source>
</evidence>
<dbReference type="RefSeq" id="WP_188610579.1">
    <property type="nucleotide sequence ID" value="NZ_BMGG01000006.1"/>
</dbReference>
<gene>
    <name evidence="6" type="ORF">GCM10010994_36200</name>
</gene>
<sequence>MRRIGAMMAGGAALLLTALGGGSVHAQSAASGPVKIGVITDKASIFADFGGQGSVVAAKMAIDDFGGSLLGRPIELISADHQNKPDIGLGIARQWFDADGVDAVFDVLNSGLALPMQILAEEKNKLVFFSGANNIDLTGKRCSEHGFVWGYDSYSLANSNVTGIMRKPGAESWYFITIDYASGHNLEQDAMKVVAKNGGKVVGKIRYPLGTKDFASILLQAQASGAQVIALATGGADMQNILKQSREFGLTQQVAPLFLTTMDIKGMGLDMVQGAPVVLDYYWDQSDDTRAFAKRFEAIHKRKPTDVQATVYSSVLHYLKAVQKAGSKDTKAVIAALKALPVNDFMTKDAAVRDDGRVLRDMYFAEVKAPDQSKYDSDYLTIVATVPGKDGFRPAAESECPRLAKR</sequence>
<comment type="caution">
    <text evidence="6">The sequence shown here is derived from an EMBL/GenBank/DDBJ whole genome shotgun (WGS) entry which is preliminary data.</text>
</comment>
<evidence type="ECO:0000256" key="1">
    <source>
        <dbReference type="ARBA" id="ARBA00010062"/>
    </source>
</evidence>
<evidence type="ECO:0000259" key="5">
    <source>
        <dbReference type="Pfam" id="PF13458"/>
    </source>
</evidence>
<dbReference type="InterPro" id="IPR051010">
    <property type="entry name" value="BCAA_transport"/>
</dbReference>
<proteinExistence type="inferred from homology"/>
<dbReference type="AlphaFoldDB" id="A0A916XIJ1"/>
<protein>
    <submittedName>
        <fullName evidence="6">ABC transporter permease</fullName>
    </submittedName>
</protein>
<feature type="chain" id="PRO_5037150861" evidence="4">
    <location>
        <begin position="27"/>
        <end position="406"/>
    </location>
</feature>
<reference evidence="6" key="2">
    <citation type="submission" date="2020-09" db="EMBL/GenBank/DDBJ databases">
        <authorList>
            <person name="Sun Q."/>
            <person name="Zhou Y."/>
        </authorList>
    </citation>
    <scope>NUCLEOTIDE SEQUENCE</scope>
    <source>
        <strain evidence="6">CGMCC 1.12919</strain>
    </source>
</reference>
<dbReference type="PANTHER" id="PTHR30483">
    <property type="entry name" value="LEUCINE-SPECIFIC-BINDING PROTEIN"/>
    <property type="match status" value="1"/>
</dbReference>
<organism evidence="6 7">
    <name type="scientific">Chelatococcus reniformis</name>
    <dbReference type="NCBI Taxonomy" id="1494448"/>
    <lineage>
        <taxon>Bacteria</taxon>
        <taxon>Pseudomonadati</taxon>
        <taxon>Pseudomonadota</taxon>
        <taxon>Alphaproteobacteria</taxon>
        <taxon>Hyphomicrobiales</taxon>
        <taxon>Chelatococcaceae</taxon>
        <taxon>Chelatococcus</taxon>
    </lineage>
</organism>
<evidence type="ECO:0000256" key="4">
    <source>
        <dbReference type="SAM" id="SignalP"/>
    </source>
</evidence>
<comment type="similarity">
    <text evidence="1">Belongs to the leucine-binding protein family.</text>
</comment>
<keyword evidence="3" id="KW-0813">Transport</keyword>
<dbReference type="PANTHER" id="PTHR30483:SF6">
    <property type="entry name" value="PERIPLASMIC BINDING PROTEIN OF ABC TRANSPORTER FOR NATURAL AMINO ACIDS"/>
    <property type="match status" value="1"/>
</dbReference>
<dbReference type="GO" id="GO:0006865">
    <property type="term" value="P:amino acid transport"/>
    <property type="evidence" value="ECO:0007669"/>
    <property type="project" value="UniProtKB-KW"/>
</dbReference>
<evidence type="ECO:0000313" key="7">
    <source>
        <dbReference type="Proteomes" id="UP000637002"/>
    </source>
</evidence>